<dbReference type="InterPro" id="IPR036388">
    <property type="entry name" value="WH-like_DNA-bd_sf"/>
</dbReference>
<dbReference type="Pfam" id="PF04542">
    <property type="entry name" value="Sigma70_r2"/>
    <property type="match status" value="1"/>
</dbReference>
<dbReference type="InterPro" id="IPR007627">
    <property type="entry name" value="RNA_pol_sigma70_r2"/>
</dbReference>
<dbReference type="NCBIfam" id="TIGR02937">
    <property type="entry name" value="sigma70-ECF"/>
    <property type="match status" value="1"/>
</dbReference>
<dbReference type="KEGG" id="bvo:Pan97_15480"/>
<dbReference type="SUPFAM" id="SSF88659">
    <property type="entry name" value="Sigma3 and sigma4 domains of RNA polymerase sigma factors"/>
    <property type="match status" value="1"/>
</dbReference>
<dbReference type="PROSITE" id="PS00716">
    <property type="entry name" value="SIGMA70_2"/>
    <property type="match status" value="1"/>
</dbReference>
<keyword evidence="7" id="KW-1185">Reference proteome</keyword>
<dbReference type="PRINTS" id="PR00046">
    <property type="entry name" value="SIGMA70FCT"/>
</dbReference>
<keyword evidence="2" id="KW-0731">Sigma factor</keyword>
<gene>
    <name evidence="6" type="primary">sigA2</name>
    <name evidence="6" type="ORF">Pan97_15480</name>
</gene>
<keyword evidence="1" id="KW-0805">Transcription regulation</keyword>
<evidence type="ECO:0000256" key="1">
    <source>
        <dbReference type="ARBA" id="ARBA00023015"/>
    </source>
</evidence>
<reference evidence="7" key="1">
    <citation type="submission" date="2019-02" db="EMBL/GenBank/DDBJ databases">
        <title>Deep-cultivation of Planctomycetes and their phenomic and genomic characterization uncovers novel biology.</title>
        <authorList>
            <person name="Wiegand S."/>
            <person name="Jogler M."/>
            <person name="Boedeker C."/>
            <person name="Pinto D."/>
            <person name="Vollmers J."/>
            <person name="Rivas-Marin E."/>
            <person name="Kohn T."/>
            <person name="Peeters S.H."/>
            <person name="Heuer A."/>
            <person name="Rast P."/>
            <person name="Oberbeckmann S."/>
            <person name="Bunk B."/>
            <person name="Jeske O."/>
            <person name="Meyerdierks A."/>
            <person name="Storesund J.E."/>
            <person name="Kallscheuer N."/>
            <person name="Luecker S."/>
            <person name="Lage O.M."/>
            <person name="Pohl T."/>
            <person name="Merkel B.J."/>
            <person name="Hornburger P."/>
            <person name="Mueller R.-W."/>
            <person name="Bruemmer F."/>
            <person name="Labrenz M."/>
            <person name="Spormann A.M."/>
            <person name="Op den Camp H."/>
            <person name="Overmann J."/>
            <person name="Amann R."/>
            <person name="Jetten M.S.M."/>
            <person name="Mascher T."/>
            <person name="Medema M.H."/>
            <person name="Devos D.P."/>
            <person name="Kaster A.-K."/>
            <person name="Ovreas L."/>
            <person name="Rohde M."/>
            <person name="Galperin M.Y."/>
            <person name="Jogler C."/>
        </authorList>
    </citation>
    <scope>NUCLEOTIDE SEQUENCE [LARGE SCALE GENOMIC DNA]</scope>
    <source>
        <strain evidence="7">Pan97</strain>
    </source>
</reference>
<dbReference type="AlphaFoldDB" id="A0A518C5P2"/>
<evidence type="ECO:0000313" key="7">
    <source>
        <dbReference type="Proteomes" id="UP000318626"/>
    </source>
</evidence>
<protein>
    <submittedName>
        <fullName evidence="6">RNA polymerase sigma factor SigA2</fullName>
    </submittedName>
</protein>
<keyword evidence="4" id="KW-0804">Transcription</keyword>
<dbReference type="Gene3D" id="1.10.10.10">
    <property type="entry name" value="Winged helix-like DNA-binding domain superfamily/Winged helix DNA-binding domain"/>
    <property type="match status" value="1"/>
</dbReference>
<evidence type="ECO:0000256" key="4">
    <source>
        <dbReference type="ARBA" id="ARBA00023163"/>
    </source>
</evidence>
<dbReference type="SUPFAM" id="SSF88946">
    <property type="entry name" value="Sigma2 domain of RNA polymerase sigma factors"/>
    <property type="match status" value="1"/>
</dbReference>
<evidence type="ECO:0000256" key="2">
    <source>
        <dbReference type="ARBA" id="ARBA00023082"/>
    </source>
</evidence>
<dbReference type="Pfam" id="PF04545">
    <property type="entry name" value="Sigma70_r4"/>
    <property type="match status" value="1"/>
</dbReference>
<dbReference type="InterPro" id="IPR050239">
    <property type="entry name" value="Sigma-70_RNA_pol_init_factors"/>
</dbReference>
<dbReference type="GO" id="GO:0003677">
    <property type="term" value="F:DNA binding"/>
    <property type="evidence" value="ECO:0007669"/>
    <property type="project" value="UniProtKB-KW"/>
</dbReference>
<dbReference type="Proteomes" id="UP000318626">
    <property type="component" value="Chromosome"/>
</dbReference>
<dbReference type="CDD" id="cd06171">
    <property type="entry name" value="Sigma70_r4"/>
    <property type="match status" value="1"/>
</dbReference>
<dbReference type="InterPro" id="IPR014284">
    <property type="entry name" value="RNA_pol_sigma-70_dom"/>
</dbReference>
<dbReference type="InterPro" id="IPR007630">
    <property type="entry name" value="RNA_pol_sigma70_r4"/>
</dbReference>
<accession>A0A518C5P2</accession>
<dbReference type="Gene3D" id="1.10.601.10">
    <property type="entry name" value="RNA Polymerase Primary Sigma Factor"/>
    <property type="match status" value="1"/>
</dbReference>
<dbReference type="InterPro" id="IPR013324">
    <property type="entry name" value="RNA_pol_sigma_r3/r4-like"/>
</dbReference>
<organism evidence="6 7">
    <name type="scientific">Bremerella volcania</name>
    <dbReference type="NCBI Taxonomy" id="2527984"/>
    <lineage>
        <taxon>Bacteria</taxon>
        <taxon>Pseudomonadati</taxon>
        <taxon>Planctomycetota</taxon>
        <taxon>Planctomycetia</taxon>
        <taxon>Pirellulales</taxon>
        <taxon>Pirellulaceae</taxon>
        <taxon>Bremerella</taxon>
    </lineage>
</organism>
<keyword evidence="3" id="KW-0238">DNA-binding</keyword>
<dbReference type="PANTHER" id="PTHR30603:SF60">
    <property type="entry name" value="RNA POLYMERASE SIGMA FACTOR RPOD"/>
    <property type="match status" value="1"/>
</dbReference>
<feature type="domain" description="RNA polymerase sigma-70" evidence="5">
    <location>
        <begin position="222"/>
        <end position="248"/>
    </location>
</feature>
<evidence type="ECO:0000259" key="5">
    <source>
        <dbReference type="PROSITE" id="PS00716"/>
    </source>
</evidence>
<sequence>MLRCLTPRRRTKCDRRADRRSSAYVATLYEVPLLSREQEHHLFRKFNYLKQRASRLREQLDETHPNRKLVDRVESYYAEATKTKQAIIQANLRLVVSLAKRSVDATHSFDQLISDGNMSPMRAVERFDCSMGNKFSTYATWAIVKNYAQSVPREYRQRSRFTTGKDELLDNQLDRRSDVGGQLRAQKLRRQQIRKILSRLDERKKKIIVDRFGLEYEREPKTLREVGEDLGITKERVRQLETKAMEKLRDAFRNAKIEWGD</sequence>
<name>A0A518C5P2_9BACT</name>
<proteinExistence type="predicted"/>
<evidence type="ECO:0000313" key="6">
    <source>
        <dbReference type="EMBL" id="QDU74539.1"/>
    </source>
</evidence>
<dbReference type="GO" id="GO:0006352">
    <property type="term" value="P:DNA-templated transcription initiation"/>
    <property type="evidence" value="ECO:0007669"/>
    <property type="project" value="InterPro"/>
</dbReference>
<evidence type="ECO:0000256" key="3">
    <source>
        <dbReference type="ARBA" id="ARBA00023125"/>
    </source>
</evidence>
<dbReference type="InterPro" id="IPR013325">
    <property type="entry name" value="RNA_pol_sigma_r2"/>
</dbReference>
<dbReference type="GO" id="GO:0016987">
    <property type="term" value="F:sigma factor activity"/>
    <property type="evidence" value="ECO:0007669"/>
    <property type="project" value="UniProtKB-KW"/>
</dbReference>
<dbReference type="EMBL" id="CP036289">
    <property type="protein sequence ID" value="QDU74539.1"/>
    <property type="molecule type" value="Genomic_DNA"/>
</dbReference>
<dbReference type="InterPro" id="IPR000943">
    <property type="entry name" value="RNA_pol_sigma70"/>
</dbReference>
<dbReference type="PANTHER" id="PTHR30603">
    <property type="entry name" value="RNA POLYMERASE SIGMA FACTOR RPO"/>
    <property type="match status" value="1"/>
</dbReference>